<evidence type="ECO:0000313" key="3">
    <source>
        <dbReference type="EMBL" id="MCA5894523.1"/>
    </source>
</evidence>
<feature type="transmembrane region" description="Helical" evidence="2">
    <location>
        <begin position="789"/>
        <end position="811"/>
    </location>
</feature>
<feature type="transmembrane region" description="Helical" evidence="2">
    <location>
        <begin position="1305"/>
        <end position="1324"/>
    </location>
</feature>
<name>A0ABS7ZHX6_9MICO</name>
<feature type="transmembrane region" description="Helical" evidence="2">
    <location>
        <begin position="597"/>
        <end position="615"/>
    </location>
</feature>
<evidence type="ECO:0000256" key="1">
    <source>
        <dbReference type="SAM" id="MobiDB-lite"/>
    </source>
</evidence>
<feature type="compositionally biased region" description="Gly residues" evidence="1">
    <location>
        <begin position="1543"/>
        <end position="1555"/>
    </location>
</feature>
<feature type="transmembrane region" description="Helical" evidence="2">
    <location>
        <begin position="1479"/>
        <end position="1496"/>
    </location>
</feature>
<feature type="transmembrane region" description="Helical" evidence="2">
    <location>
        <begin position="1502"/>
        <end position="1521"/>
    </location>
</feature>
<feature type="transmembrane region" description="Helical" evidence="2">
    <location>
        <begin position="535"/>
        <end position="558"/>
    </location>
</feature>
<comment type="caution">
    <text evidence="3">The sequence shown here is derived from an EMBL/GenBank/DDBJ whole genome shotgun (WGS) entry which is preliminary data.</text>
</comment>
<feature type="transmembrane region" description="Helical" evidence="2">
    <location>
        <begin position="1356"/>
        <end position="1376"/>
    </location>
</feature>
<feature type="transmembrane region" description="Helical" evidence="2">
    <location>
        <begin position="437"/>
        <end position="460"/>
    </location>
</feature>
<feature type="region of interest" description="Disordered" evidence="1">
    <location>
        <begin position="328"/>
        <end position="349"/>
    </location>
</feature>
<feature type="transmembrane region" description="Helical" evidence="2">
    <location>
        <begin position="1383"/>
        <end position="1403"/>
    </location>
</feature>
<protein>
    <submittedName>
        <fullName evidence="3">Uncharacterized protein</fullName>
    </submittedName>
</protein>
<organism evidence="3 4">
    <name type="scientific">Isoptericola luteus</name>
    <dbReference type="NCBI Taxonomy" id="2879484"/>
    <lineage>
        <taxon>Bacteria</taxon>
        <taxon>Bacillati</taxon>
        <taxon>Actinomycetota</taxon>
        <taxon>Actinomycetes</taxon>
        <taxon>Micrococcales</taxon>
        <taxon>Promicromonosporaceae</taxon>
        <taxon>Isoptericola</taxon>
    </lineage>
</organism>
<feature type="transmembrane region" description="Helical" evidence="2">
    <location>
        <begin position="570"/>
        <end position="591"/>
    </location>
</feature>
<keyword evidence="4" id="KW-1185">Reference proteome</keyword>
<proteinExistence type="predicted"/>
<feature type="transmembrane region" description="Helical" evidence="2">
    <location>
        <begin position="497"/>
        <end position="515"/>
    </location>
</feature>
<feature type="transmembrane region" description="Helical" evidence="2">
    <location>
        <begin position="622"/>
        <end position="643"/>
    </location>
</feature>
<feature type="transmembrane region" description="Helical" evidence="2">
    <location>
        <begin position="1204"/>
        <end position="1224"/>
    </location>
</feature>
<feature type="transmembrane region" description="Helical" evidence="2">
    <location>
        <begin position="740"/>
        <end position="758"/>
    </location>
</feature>
<accession>A0ABS7ZHX6</accession>
<feature type="transmembrane region" description="Helical" evidence="2">
    <location>
        <begin position="1230"/>
        <end position="1250"/>
    </location>
</feature>
<feature type="transmembrane region" description="Helical" evidence="2">
    <location>
        <begin position="1164"/>
        <end position="1183"/>
    </location>
</feature>
<keyword evidence="2" id="KW-1133">Transmembrane helix</keyword>
<feature type="region of interest" description="Disordered" evidence="1">
    <location>
        <begin position="1012"/>
        <end position="1033"/>
    </location>
</feature>
<dbReference type="RefSeq" id="WP_225566288.1">
    <property type="nucleotide sequence ID" value="NZ_JAIXCQ010000010.1"/>
</dbReference>
<reference evidence="3 4" key="1">
    <citation type="submission" date="2021-09" db="EMBL/GenBank/DDBJ databases">
        <title>Isoptericola luteus sp. nov., a novel bacterium isolated from Harbin, the capital city of Heilongjiang province.</title>
        <authorList>
            <person name="Li J."/>
        </authorList>
    </citation>
    <scope>NUCLEOTIDE SEQUENCE [LARGE SCALE GENOMIC DNA]</scope>
    <source>
        <strain evidence="3 4">NEAU-Y5</strain>
    </source>
</reference>
<evidence type="ECO:0000313" key="4">
    <source>
        <dbReference type="Proteomes" id="UP001319870"/>
    </source>
</evidence>
<feature type="transmembrane region" description="Helical" evidence="2">
    <location>
        <begin position="398"/>
        <end position="417"/>
    </location>
</feature>
<feature type="transmembrane region" description="Helical" evidence="2">
    <location>
        <begin position="1439"/>
        <end position="1459"/>
    </location>
</feature>
<sequence>MISPARTPATAVAARSMAARSRATTSRVLAAAAAVLILLVLVVGGAGRAAAAPQDEPAPDTPLVLAGVSGLQWSDVDAVRTPNLWRLMGGGSVASIAVRTLIPTCPLDAWLSMSAGGKVAATTAEPLDEDTTEASDDDTFAAGCPDVPVPGTTDGPVEAVRVPGWADLAVEDPVLPPTSVPGAIGELADVAGACTTAVGPGAAVAVADDTGDVARYLSSADQLTADLVAGCAVTVVDLGVLPDAAGDRTTAVEDLDERVGRLAGLLPGGGRLVVAGISDTPLGPADLQVVVDWTAPGGSARWLSSTSSRWPGVVVLADLSATVADTLTGGALSGTAPPAPDDLETEKTGEDPLAEALTPFTGSPLERGDERRIPVSRTVENRQYLGVLTDTVPRLSPLLLGLVATADIVVIGSLLLARRRSRDRATPRTPAALRIAVAVLAVAASLPVAASLATLSRWWASAVPTTTLNLSLAAAALGATLVAWVARRALPPSPWRLATTLAGVTWLVVTLDGLTGTTLQQGSLLGPAPSLGARFYGFSNTVFAVYAVTGIVLAAGLAAAVRARGGSTRVAACTAGAVGVVTVAVDGLPAFGADFGGILALVPGFAVLVLAVAHVRLTLRRIVLVGALTVGVVVVVAVADWLLPGVGSHLGGFVQSVVDGRALGVVAGKAAGAWATIANPAGAAALLVCAVAAWALLDPARARLDAVVRAYRRDPLLRQTVVALLVTAAVGTLLNDSGVAVASLMLAVAVPVLLAGRLTHTLDEAHRHAAAPGRSARRRRASAPPLSRMPAVVVGVCAGLLVALLVGATALPGSALAQAGDITDGDGAPVVDAEHPLVIIGTGGLRWQDVSPTATPTLWNALRDGASGAGVTPAVGGASATCPAAGWLGISSGRAPVTGEVVDGTWSCAAWEVTASTDGAPAGTTTDGAAVVEGWDELAALQSASEFRPNLGVLGQTLTDGGVCATAVAPGAALALAGRDGTVPRYRDLDAALADPADAFSCPVTVVDAGSAPYHPDPGSSSGTLPVPADVTSGGEERDQAVRAVDATVRSVLAAAPADAAVLLLDVGNPAPTRASLGVGIADPDADDAPAYLSSGATHWLGVVRLLDVPTTLVTAFGLSQPPDFTGSPLVLADERPGGTGATVRELALISERDHMLRVTTGTVTMLPVYVGLLAFGLVVLVLPRLRRRFEGAGSVLARTLDGLLLACASVPAAAFLMSAWGWWRLSDPVTALWATLGASTLLVALVGALAPRRPVWAGATVVATLTFVVLTLDAVLGTPLHRASPLGSAPTLGGRYYGFGNPTYSIYATVAIIAAAGLATAVLRRWGRVPAAVVASTVGLVTLLVSVWPSFGADVGGGLVLVPVFVVLVLGVLGARVTWRRLLLAGGAGVALVAVIGVLDWLRPAAQRTHLGAFVQSVIDGGAVETILRKAGYALRSLGGGLPAWLALAVLLGIVLALWGGRRLRAAWLVRAEAEWPLLRPVLVSLLLAGVGGAVANDYGIRVVTIMLCAGVPLLGLLVLRTDLPADDAVEPSGDPSQAPAGGTGGTEGTGGTGSAEPPPGSPKDAPAPQ</sequence>
<feature type="transmembrane region" description="Helical" evidence="2">
    <location>
        <begin position="1257"/>
        <end position="1277"/>
    </location>
</feature>
<feature type="compositionally biased region" description="Pro residues" evidence="1">
    <location>
        <begin position="1558"/>
        <end position="1571"/>
    </location>
</feature>
<feature type="transmembrane region" description="Helical" evidence="2">
    <location>
        <begin position="1331"/>
        <end position="1350"/>
    </location>
</feature>
<keyword evidence="2" id="KW-0472">Membrane</keyword>
<feature type="transmembrane region" description="Helical" evidence="2">
    <location>
        <begin position="716"/>
        <end position="734"/>
    </location>
</feature>
<dbReference type="EMBL" id="JAIXCQ010000010">
    <property type="protein sequence ID" value="MCA5894523.1"/>
    <property type="molecule type" value="Genomic_DNA"/>
</dbReference>
<feature type="transmembrane region" description="Helical" evidence="2">
    <location>
        <begin position="673"/>
        <end position="696"/>
    </location>
</feature>
<feature type="transmembrane region" description="Helical" evidence="2">
    <location>
        <begin position="466"/>
        <end position="485"/>
    </location>
</feature>
<gene>
    <name evidence="3" type="ORF">LEP48_14370</name>
</gene>
<keyword evidence="2" id="KW-0812">Transmembrane</keyword>
<feature type="region of interest" description="Disordered" evidence="1">
    <location>
        <begin position="1529"/>
        <end position="1571"/>
    </location>
</feature>
<dbReference type="Proteomes" id="UP001319870">
    <property type="component" value="Unassembled WGS sequence"/>
</dbReference>
<evidence type="ECO:0000256" key="2">
    <source>
        <dbReference type="SAM" id="Phobius"/>
    </source>
</evidence>